<proteinExistence type="inferred from homology"/>
<feature type="domain" description="PpiC" evidence="9">
    <location>
        <begin position="1"/>
        <end position="90"/>
    </location>
</feature>
<keyword evidence="11" id="KW-1185">Reference proteome</keyword>
<dbReference type="PROSITE" id="PS50198">
    <property type="entry name" value="PPIC_PPIASE_2"/>
    <property type="match status" value="1"/>
</dbReference>
<dbReference type="GO" id="GO:0005737">
    <property type="term" value="C:cytoplasm"/>
    <property type="evidence" value="ECO:0007669"/>
    <property type="project" value="UniProtKB-SubCell"/>
</dbReference>
<evidence type="ECO:0000256" key="7">
    <source>
        <dbReference type="ARBA" id="ARBA00046231"/>
    </source>
</evidence>
<keyword evidence="8" id="KW-0697">Rotamase</keyword>
<evidence type="ECO:0000256" key="4">
    <source>
        <dbReference type="ARBA" id="ARBA00040926"/>
    </source>
</evidence>
<dbReference type="GO" id="GO:0003755">
    <property type="term" value="F:peptidyl-prolyl cis-trans isomerase activity"/>
    <property type="evidence" value="ECO:0007669"/>
    <property type="project" value="UniProtKB-KW"/>
</dbReference>
<evidence type="ECO:0000256" key="8">
    <source>
        <dbReference type="PROSITE-ProRule" id="PRU00278"/>
    </source>
</evidence>
<evidence type="ECO:0000313" key="11">
    <source>
        <dbReference type="Proteomes" id="UP000580856"/>
    </source>
</evidence>
<comment type="similarity">
    <text evidence="2">Belongs to the PpiC/parvulin rotamase family.</text>
</comment>
<keyword evidence="8 10" id="KW-0413">Isomerase</keyword>
<evidence type="ECO:0000256" key="3">
    <source>
        <dbReference type="ARBA" id="ARBA00022490"/>
    </source>
</evidence>
<dbReference type="Proteomes" id="UP000580856">
    <property type="component" value="Unassembled WGS sequence"/>
</dbReference>
<dbReference type="EMBL" id="JAATJA010000004">
    <property type="protein sequence ID" value="NJB69260.1"/>
    <property type="molecule type" value="Genomic_DNA"/>
</dbReference>
<dbReference type="SUPFAM" id="SSF54534">
    <property type="entry name" value="FKBP-like"/>
    <property type="match status" value="1"/>
</dbReference>
<reference evidence="10 11" key="1">
    <citation type="submission" date="2020-03" db="EMBL/GenBank/DDBJ databases">
        <title>Genomic Encyclopedia of Type Strains, Phase IV (KMG-IV): sequencing the most valuable type-strain genomes for metagenomic binning, comparative biology and taxonomic classification.</title>
        <authorList>
            <person name="Goeker M."/>
        </authorList>
    </citation>
    <scope>NUCLEOTIDE SEQUENCE [LARGE SCALE GENOMIC DNA]</scope>
    <source>
        <strain evidence="10 11">DSM 24233</strain>
    </source>
</reference>
<accession>A0A846QQJ9</accession>
<evidence type="ECO:0000256" key="1">
    <source>
        <dbReference type="ARBA" id="ARBA00004496"/>
    </source>
</evidence>
<evidence type="ECO:0000259" key="9">
    <source>
        <dbReference type="PROSITE" id="PS50198"/>
    </source>
</evidence>
<dbReference type="Pfam" id="PF00639">
    <property type="entry name" value="Rotamase"/>
    <property type="match status" value="1"/>
</dbReference>
<dbReference type="PANTHER" id="PTHR43629">
    <property type="entry name" value="PEPTIDYL-PROLYL CIS-TRANS ISOMERASE"/>
    <property type="match status" value="1"/>
</dbReference>
<dbReference type="InterPro" id="IPR000297">
    <property type="entry name" value="PPIase_PpiC"/>
</dbReference>
<protein>
    <recommendedName>
        <fullName evidence="4">Peptidyl-prolyl cis-trans isomerase C</fullName>
    </recommendedName>
    <alternativeName>
        <fullName evidence="6">Parvulin</fullName>
    </alternativeName>
    <alternativeName>
        <fullName evidence="5">Rotamase C</fullName>
    </alternativeName>
</protein>
<dbReference type="InterPro" id="IPR046357">
    <property type="entry name" value="PPIase_dom_sf"/>
</dbReference>
<evidence type="ECO:0000313" key="10">
    <source>
        <dbReference type="EMBL" id="NJB69260.1"/>
    </source>
</evidence>
<dbReference type="PANTHER" id="PTHR43629:SF2">
    <property type="entry name" value="RHODANESE-LIKE_PPIC DOMAIN-CONTAINING PROTEIN 12, CHLOROPLASTIC"/>
    <property type="match status" value="1"/>
</dbReference>
<dbReference type="AlphaFoldDB" id="A0A846QQJ9"/>
<evidence type="ECO:0000256" key="6">
    <source>
        <dbReference type="ARBA" id="ARBA00043072"/>
    </source>
</evidence>
<evidence type="ECO:0000256" key="5">
    <source>
        <dbReference type="ARBA" id="ARBA00041926"/>
    </source>
</evidence>
<dbReference type="InterPro" id="IPR023058">
    <property type="entry name" value="PPIase_PpiC_CS"/>
</dbReference>
<dbReference type="RefSeq" id="WP_167942345.1">
    <property type="nucleotide sequence ID" value="NZ_JAATJA010000004.1"/>
</dbReference>
<comment type="function">
    <text evidence="7">PPIases accelerate the folding of proteins. It prefers amino acid residues with hydrophobic side chains like leucine and phenylalanine in the P1 position of the peptides substrates.</text>
</comment>
<dbReference type="PROSITE" id="PS01096">
    <property type="entry name" value="PPIC_PPIASE_1"/>
    <property type="match status" value="1"/>
</dbReference>
<dbReference type="InterPro" id="IPR052204">
    <property type="entry name" value="PpiC/parvulin_rotamase"/>
</dbReference>
<comment type="caution">
    <text evidence="10">The sequence shown here is derived from an EMBL/GenBank/DDBJ whole genome shotgun (WGS) entry which is preliminary data.</text>
</comment>
<organism evidence="10 11">
    <name type="scientific">Desulfobaculum xiamenense</name>
    <dbReference type="NCBI Taxonomy" id="995050"/>
    <lineage>
        <taxon>Bacteria</taxon>
        <taxon>Pseudomonadati</taxon>
        <taxon>Thermodesulfobacteriota</taxon>
        <taxon>Desulfovibrionia</taxon>
        <taxon>Desulfovibrionales</taxon>
        <taxon>Desulfovibrionaceae</taxon>
        <taxon>Desulfobaculum</taxon>
    </lineage>
</organism>
<dbReference type="Gene3D" id="3.10.50.40">
    <property type="match status" value="1"/>
</dbReference>
<name>A0A846QQJ9_9BACT</name>
<comment type="subcellular location">
    <subcellularLocation>
        <location evidence="1">Cytoplasm</location>
    </subcellularLocation>
</comment>
<keyword evidence="3" id="KW-0963">Cytoplasm</keyword>
<gene>
    <name evidence="10" type="ORF">GGQ74_002957</name>
</gene>
<evidence type="ECO:0000256" key="2">
    <source>
        <dbReference type="ARBA" id="ARBA00007656"/>
    </source>
</evidence>
<sequence>MATCTASHILVDTEAACNDLLKQIAEGAEFADLARKHSKCPSGRRGGDLGSFRPGMMVPEFDKVCFEDAVGEVHGPVRTQFGYHLILIRERN</sequence>